<feature type="chain" id="PRO_5031411343" description="NodB homology domain-containing protein" evidence="2">
    <location>
        <begin position="21"/>
        <end position="418"/>
    </location>
</feature>
<feature type="domain" description="NodB homology" evidence="3">
    <location>
        <begin position="145"/>
        <end position="378"/>
    </location>
</feature>
<keyword evidence="2" id="KW-0732">Signal</keyword>
<accession>A0A7S4N5M4</accession>
<dbReference type="GO" id="GO:0005975">
    <property type="term" value="P:carbohydrate metabolic process"/>
    <property type="evidence" value="ECO:0007669"/>
    <property type="project" value="InterPro"/>
</dbReference>
<dbReference type="InterPro" id="IPR002509">
    <property type="entry name" value="NODB_dom"/>
</dbReference>
<dbReference type="PROSITE" id="PS51677">
    <property type="entry name" value="NODB"/>
    <property type="match status" value="1"/>
</dbReference>
<evidence type="ECO:0000259" key="3">
    <source>
        <dbReference type="PROSITE" id="PS51677"/>
    </source>
</evidence>
<dbReference type="InterPro" id="IPR011330">
    <property type="entry name" value="Glyco_hydro/deAcase_b/a-brl"/>
</dbReference>
<dbReference type="CDD" id="cd10917">
    <property type="entry name" value="CE4_NodB_like_6s_7s"/>
    <property type="match status" value="1"/>
</dbReference>
<evidence type="ECO:0000313" key="4">
    <source>
        <dbReference type="EMBL" id="CAE2267486.1"/>
    </source>
</evidence>
<feature type="compositionally biased region" description="Low complexity" evidence="1">
    <location>
        <begin position="246"/>
        <end position="260"/>
    </location>
</feature>
<dbReference type="Gene3D" id="3.20.20.370">
    <property type="entry name" value="Glycoside hydrolase/deacetylase"/>
    <property type="match status" value="1"/>
</dbReference>
<organism evidence="4">
    <name type="scientific">Odontella aurita</name>
    <dbReference type="NCBI Taxonomy" id="265563"/>
    <lineage>
        <taxon>Eukaryota</taxon>
        <taxon>Sar</taxon>
        <taxon>Stramenopiles</taxon>
        <taxon>Ochrophyta</taxon>
        <taxon>Bacillariophyta</taxon>
        <taxon>Mediophyceae</taxon>
        <taxon>Biddulphiophycidae</taxon>
        <taxon>Eupodiscales</taxon>
        <taxon>Odontellaceae</taxon>
        <taxon>Odontella</taxon>
    </lineage>
</organism>
<evidence type="ECO:0000256" key="2">
    <source>
        <dbReference type="SAM" id="SignalP"/>
    </source>
</evidence>
<proteinExistence type="predicted"/>
<dbReference type="Pfam" id="PF01522">
    <property type="entry name" value="Polysacc_deac_1"/>
    <property type="match status" value="1"/>
</dbReference>
<dbReference type="EMBL" id="HBKQ01043264">
    <property type="protein sequence ID" value="CAE2267486.1"/>
    <property type="molecule type" value="Transcribed_RNA"/>
</dbReference>
<dbReference type="InterPro" id="IPR050248">
    <property type="entry name" value="Polysacc_deacetylase_ArnD"/>
</dbReference>
<reference evidence="4" key="1">
    <citation type="submission" date="2021-01" db="EMBL/GenBank/DDBJ databases">
        <authorList>
            <person name="Corre E."/>
            <person name="Pelletier E."/>
            <person name="Niang G."/>
            <person name="Scheremetjew M."/>
            <person name="Finn R."/>
            <person name="Kale V."/>
            <person name="Holt S."/>
            <person name="Cochrane G."/>
            <person name="Meng A."/>
            <person name="Brown T."/>
            <person name="Cohen L."/>
        </authorList>
    </citation>
    <scope>NUCLEOTIDE SEQUENCE</scope>
    <source>
        <strain evidence="4">Isolate 1302-5</strain>
    </source>
</reference>
<feature type="signal peptide" evidence="2">
    <location>
        <begin position="1"/>
        <end position="20"/>
    </location>
</feature>
<name>A0A7S4N5M4_9STRA</name>
<dbReference type="PANTHER" id="PTHR10587:SF137">
    <property type="entry name" value="4-DEOXY-4-FORMAMIDO-L-ARABINOSE-PHOSPHOUNDECAPRENOL DEFORMYLASE ARND-RELATED"/>
    <property type="match status" value="1"/>
</dbReference>
<gene>
    <name evidence="4" type="ORF">OAUR00152_LOCUS29813</name>
</gene>
<sequence length="418" mass="46194">MRLFSLYVLVASSLQSRAHGDSFAFQSCRQTPDQLLHAEKGRRPVPLRIVGCRASLPSWLGCGSEEEAVDSHDVNRSEIGLRAMGNVVAASTVVQLHKLGWSVLTFVGIRRLVSLIRFLFPWYRDTVFYFKVEGDDLATKIPSDGRIVLTIDDGLSRSGCSTSMVDDLLRLLAKYNARATFFPCTEYCSIDHESRKALRDLVRIHGHDVGNHCSEDVSGFYSRMSEDEFSRELEKSNRVLESIINDDGSSGGSTSVVSDGAITGSDDGHDPPCTNPDGGRRAQFSVKFFRAPQGLLTRPMRRSVSSAKMVHVLGDVYADDWALAPHDPAFVARTMLRQVRDGSIVICHMPDCAVGRERCLDALAMLLEGLEQRGLKVVSLADMWEACGGQHAHSPKDMQRKYLSQKHTAPVESLGPPR</sequence>
<dbReference type="PANTHER" id="PTHR10587">
    <property type="entry name" value="GLYCOSYL TRANSFERASE-RELATED"/>
    <property type="match status" value="1"/>
</dbReference>
<protein>
    <recommendedName>
        <fullName evidence="3">NodB homology domain-containing protein</fullName>
    </recommendedName>
</protein>
<dbReference type="GO" id="GO:0004099">
    <property type="term" value="F:chitin deacetylase activity"/>
    <property type="evidence" value="ECO:0007669"/>
    <property type="project" value="UniProtKB-ARBA"/>
</dbReference>
<feature type="region of interest" description="Disordered" evidence="1">
    <location>
        <begin position="243"/>
        <end position="280"/>
    </location>
</feature>
<dbReference type="SUPFAM" id="SSF88713">
    <property type="entry name" value="Glycoside hydrolase/deacetylase"/>
    <property type="match status" value="1"/>
</dbReference>
<dbReference type="AlphaFoldDB" id="A0A7S4N5M4"/>
<evidence type="ECO:0000256" key="1">
    <source>
        <dbReference type="SAM" id="MobiDB-lite"/>
    </source>
</evidence>
<feature type="region of interest" description="Disordered" evidence="1">
    <location>
        <begin position="391"/>
        <end position="418"/>
    </location>
</feature>